<dbReference type="EMBL" id="JBIAMX010000020">
    <property type="protein sequence ID" value="MFF0546339.1"/>
    <property type="molecule type" value="Genomic_DNA"/>
</dbReference>
<feature type="transmembrane region" description="Helical" evidence="1">
    <location>
        <begin position="40"/>
        <end position="63"/>
    </location>
</feature>
<keyword evidence="4" id="KW-1185">Reference proteome</keyword>
<evidence type="ECO:0000256" key="1">
    <source>
        <dbReference type="SAM" id="Phobius"/>
    </source>
</evidence>
<reference evidence="3 4" key="1">
    <citation type="submission" date="2024-10" db="EMBL/GenBank/DDBJ databases">
        <title>The Natural Products Discovery Center: Release of the First 8490 Sequenced Strains for Exploring Actinobacteria Biosynthetic Diversity.</title>
        <authorList>
            <person name="Kalkreuter E."/>
            <person name="Kautsar S.A."/>
            <person name="Yang D."/>
            <person name="Bader C.D."/>
            <person name="Teijaro C.N."/>
            <person name="Fluegel L."/>
            <person name="Davis C.M."/>
            <person name="Simpson J.R."/>
            <person name="Lauterbach L."/>
            <person name="Steele A.D."/>
            <person name="Gui C."/>
            <person name="Meng S."/>
            <person name="Li G."/>
            <person name="Viehrig K."/>
            <person name="Ye F."/>
            <person name="Su P."/>
            <person name="Kiefer A.F."/>
            <person name="Nichols A."/>
            <person name="Cepeda A.J."/>
            <person name="Yan W."/>
            <person name="Fan B."/>
            <person name="Jiang Y."/>
            <person name="Adhikari A."/>
            <person name="Zheng C.-J."/>
            <person name="Schuster L."/>
            <person name="Cowan T.M."/>
            <person name="Smanski M.J."/>
            <person name="Chevrette M.G."/>
            <person name="De Carvalho L.P.S."/>
            <person name="Shen B."/>
        </authorList>
    </citation>
    <scope>NUCLEOTIDE SEQUENCE [LARGE SCALE GENOMIC DNA]</scope>
    <source>
        <strain evidence="3 4">NPDC004045</strain>
    </source>
</reference>
<keyword evidence="1" id="KW-0812">Transmembrane</keyword>
<proteinExistence type="predicted"/>
<accession>A0ABW6PV81</accession>
<dbReference type="InterPro" id="IPR052336">
    <property type="entry name" value="MlaD_Phospholipid_Transporter"/>
</dbReference>
<dbReference type="InterPro" id="IPR003399">
    <property type="entry name" value="Mce/MlaD"/>
</dbReference>
<keyword evidence="1" id="KW-1133">Transmembrane helix</keyword>
<organism evidence="3 4">
    <name type="scientific">Nocardia thailandica</name>
    <dbReference type="NCBI Taxonomy" id="257275"/>
    <lineage>
        <taxon>Bacteria</taxon>
        <taxon>Bacillati</taxon>
        <taxon>Actinomycetota</taxon>
        <taxon>Actinomycetes</taxon>
        <taxon>Mycobacteriales</taxon>
        <taxon>Nocardiaceae</taxon>
        <taxon>Nocardia</taxon>
    </lineage>
</organism>
<evidence type="ECO:0000259" key="2">
    <source>
        <dbReference type="Pfam" id="PF02470"/>
    </source>
</evidence>
<name>A0ABW6PV81_9NOCA</name>
<comment type="caution">
    <text evidence="3">The sequence shown here is derived from an EMBL/GenBank/DDBJ whole genome shotgun (WGS) entry which is preliminary data.</text>
</comment>
<dbReference type="Proteomes" id="UP001601444">
    <property type="component" value="Unassembled WGS sequence"/>
</dbReference>
<dbReference type="PANTHER" id="PTHR33371:SF18">
    <property type="entry name" value="MCE-FAMILY PROTEIN MCE3C"/>
    <property type="match status" value="1"/>
</dbReference>
<sequence>MTSPFHERLIRANALPTRFDLPTLSEMWAAIPGYRRNRQFWLGLAAGAAVLLLLAGASVAASLDLGHRTVRAEFAQTAGLRAGDTVDVAGIEVGSVTGIRLAGDRVVATLAVRDDVRLGPDATAAVEMSTILGKMHVELDPGDGGGLPGALIGLDRTRVPYNLAKVVDDPAYTNAFERVERLDTAGLRTALDTVAHQLGDSPALTAQALDSVGVLAGVIADRHAEVDALLKNIDAVARLVDDNRNGILLLITRGQAVGDAVAQRQTLLRGLLDDIATVSKSLRDMGVDNDGRLAPLIHDLDTMTQGLTRNRENLDRLYQSMPVALRQLNNAFGNGPYGEVYLPWGLFPDNWLCTAQVVAGCAR</sequence>
<evidence type="ECO:0000313" key="4">
    <source>
        <dbReference type="Proteomes" id="UP001601444"/>
    </source>
</evidence>
<feature type="domain" description="Mce/MlaD" evidence="2">
    <location>
        <begin position="67"/>
        <end position="142"/>
    </location>
</feature>
<dbReference type="RefSeq" id="WP_387702711.1">
    <property type="nucleotide sequence ID" value="NZ_JBIAMX010000020.1"/>
</dbReference>
<protein>
    <submittedName>
        <fullName evidence="3">MlaD family protein</fullName>
    </submittedName>
</protein>
<evidence type="ECO:0000313" key="3">
    <source>
        <dbReference type="EMBL" id="MFF0546339.1"/>
    </source>
</evidence>
<gene>
    <name evidence="3" type="ORF">ACFYTF_26245</name>
</gene>
<dbReference type="Pfam" id="PF02470">
    <property type="entry name" value="MlaD"/>
    <property type="match status" value="1"/>
</dbReference>
<dbReference type="PANTHER" id="PTHR33371">
    <property type="entry name" value="INTERMEMBRANE PHOSPHOLIPID TRANSPORT SYSTEM BINDING PROTEIN MLAD-RELATED"/>
    <property type="match status" value="1"/>
</dbReference>
<keyword evidence="1" id="KW-0472">Membrane</keyword>